<evidence type="ECO:0000256" key="4">
    <source>
        <dbReference type="ARBA" id="ARBA00022741"/>
    </source>
</evidence>
<dbReference type="PROSITE" id="PS00211">
    <property type="entry name" value="ABC_TRANSPORTER_1"/>
    <property type="match status" value="1"/>
</dbReference>
<evidence type="ECO:0000256" key="1">
    <source>
        <dbReference type="ARBA" id="ARBA00005417"/>
    </source>
</evidence>
<dbReference type="EMBL" id="VAJM01000018">
    <property type="protein sequence ID" value="TLM88481.1"/>
    <property type="molecule type" value="Genomic_DNA"/>
</dbReference>
<evidence type="ECO:0000313" key="8">
    <source>
        <dbReference type="Proteomes" id="UP000305517"/>
    </source>
</evidence>
<dbReference type="GO" id="GO:0005524">
    <property type="term" value="F:ATP binding"/>
    <property type="evidence" value="ECO:0007669"/>
    <property type="project" value="UniProtKB-KW"/>
</dbReference>
<reference evidence="7 8" key="1">
    <citation type="submission" date="2019-05" db="EMBL/GenBank/DDBJ databases">
        <title>Hymenobacter edaphi sp. nov., isolated from abandoned arsenic-contaminated farmland soil.</title>
        <authorList>
            <person name="Nie L."/>
        </authorList>
    </citation>
    <scope>NUCLEOTIDE SEQUENCE [LARGE SCALE GENOMIC DNA]</scope>
    <source>
        <strain evidence="7 8">1-3-3-8</strain>
    </source>
</reference>
<dbReference type="AlphaFoldDB" id="A0A5R8WI18"/>
<evidence type="ECO:0000313" key="7">
    <source>
        <dbReference type="EMBL" id="TLM88481.1"/>
    </source>
</evidence>
<dbReference type="InterPro" id="IPR003593">
    <property type="entry name" value="AAA+_ATPase"/>
</dbReference>
<evidence type="ECO:0000256" key="3">
    <source>
        <dbReference type="ARBA" id="ARBA00022458"/>
    </source>
</evidence>
<dbReference type="OrthoDB" id="9780828at2"/>
<dbReference type="RefSeq" id="WP_138082027.1">
    <property type="nucleotide sequence ID" value="NZ_VAJM01000018.1"/>
</dbReference>
<evidence type="ECO:0000259" key="6">
    <source>
        <dbReference type="PROSITE" id="PS50893"/>
    </source>
</evidence>
<keyword evidence="8" id="KW-1185">Reference proteome</keyword>
<name>A0A5R8WI18_9BACT</name>
<dbReference type="InterPro" id="IPR050763">
    <property type="entry name" value="ABC_transporter_ATP-binding"/>
</dbReference>
<evidence type="ECO:0000256" key="5">
    <source>
        <dbReference type="ARBA" id="ARBA00022840"/>
    </source>
</evidence>
<keyword evidence="4" id="KW-0547">Nucleotide-binding</keyword>
<accession>A0A5R8WI18</accession>
<dbReference type="InterPro" id="IPR017871">
    <property type="entry name" value="ABC_transporter-like_CS"/>
</dbReference>
<dbReference type="SMART" id="SM00382">
    <property type="entry name" value="AAA"/>
    <property type="match status" value="1"/>
</dbReference>
<keyword evidence="3" id="KW-0536">Nodulation</keyword>
<dbReference type="InterPro" id="IPR003439">
    <property type="entry name" value="ABC_transporter-like_ATP-bd"/>
</dbReference>
<proteinExistence type="inferred from homology"/>
<gene>
    <name evidence="7" type="ORF">FDY95_24270</name>
</gene>
<dbReference type="PROSITE" id="PS50893">
    <property type="entry name" value="ABC_TRANSPORTER_2"/>
    <property type="match status" value="1"/>
</dbReference>
<organism evidence="7 8">
    <name type="scientific">Hymenobacter jeollabukensis</name>
    <dbReference type="NCBI Taxonomy" id="2025313"/>
    <lineage>
        <taxon>Bacteria</taxon>
        <taxon>Pseudomonadati</taxon>
        <taxon>Bacteroidota</taxon>
        <taxon>Cytophagia</taxon>
        <taxon>Cytophagales</taxon>
        <taxon>Hymenobacteraceae</taxon>
        <taxon>Hymenobacter</taxon>
    </lineage>
</organism>
<dbReference type="InterPro" id="IPR027417">
    <property type="entry name" value="P-loop_NTPase"/>
</dbReference>
<keyword evidence="5 7" id="KW-0067">ATP-binding</keyword>
<dbReference type="Proteomes" id="UP000305517">
    <property type="component" value="Unassembled WGS sequence"/>
</dbReference>
<comment type="similarity">
    <text evidence="1">Belongs to the ABC transporter superfamily.</text>
</comment>
<dbReference type="CDD" id="cd03230">
    <property type="entry name" value="ABC_DR_subfamily_A"/>
    <property type="match status" value="1"/>
</dbReference>
<dbReference type="PANTHER" id="PTHR42711:SF5">
    <property type="entry name" value="ABC TRANSPORTER ATP-BINDING PROTEIN NATA"/>
    <property type="match status" value="1"/>
</dbReference>
<dbReference type="SUPFAM" id="SSF52540">
    <property type="entry name" value="P-loop containing nucleoside triphosphate hydrolases"/>
    <property type="match status" value="1"/>
</dbReference>
<dbReference type="PANTHER" id="PTHR42711">
    <property type="entry name" value="ABC TRANSPORTER ATP-BINDING PROTEIN"/>
    <property type="match status" value="1"/>
</dbReference>
<protein>
    <submittedName>
        <fullName evidence="7">ABC transporter ATP-binding protein</fullName>
    </submittedName>
</protein>
<comment type="caution">
    <text evidence="7">The sequence shown here is derived from an EMBL/GenBank/DDBJ whole genome shotgun (WGS) entry which is preliminary data.</text>
</comment>
<sequence>MPAVELLNISKSYGTTPAVRDISLAVEAGELFGLIGPDGAGKTTLFRILTTLLLADAGTATVAGHDVVRDFRAIRNVVGYMPGKFSLYPDLTVQENLEFFAAVFRTTVAENYELVKDIYEQLAPFKNRRSGALSGGMKQKLALCCALIHKPQVLLLDEPTTGVDAVSRQEFWHMLGTLKARGITIVVSTPYMDEAALCERVALLQEGQVLRIDTPAALRAAYPWPLYAVRAARMHPLLQDLRAYPAAHSCYAFGEAAHLSLRQPAPDAAARLTAYLTGHGHTGVVVEPVEATIEDTFMDLLAQRQPSPNSAHDQPAQ</sequence>
<evidence type="ECO:0000256" key="2">
    <source>
        <dbReference type="ARBA" id="ARBA00022448"/>
    </source>
</evidence>
<dbReference type="GO" id="GO:0016887">
    <property type="term" value="F:ATP hydrolysis activity"/>
    <property type="evidence" value="ECO:0007669"/>
    <property type="project" value="InterPro"/>
</dbReference>
<dbReference type="Pfam" id="PF00005">
    <property type="entry name" value="ABC_tran"/>
    <property type="match status" value="1"/>
</dbReference>
<feature type="domain" description="ABC transporter" evidence="6">
    <location>
        <begin position="4"/>
        <end position="231"/>
    </location>
</feature>
<dbReference type="Gene3D" id="3.40.50.300">
    <property type="entry name" value="P-loop containing nucleotide triphosphate hydrolases"/>
    <property type="match status" value="1"/>
</dbReference>
<keyword evidence="2" id="KW-0813">Transport</keyword>